<name>A0A0J1E9A5_RHOIS</name>
<reference evidence="1" key="1">
    <citation type="submission" date="2015-05" db="EMBL/GenBank/DDBJ databases">
        <title>Permanent draft genome of Rhodopirellula islandicus K833.</title>
        <authorList>
            <person name="Kizina J."/>
            <person name="Richter M."/>
            <person name="Glockner F.O."/>
            <person name="Harder J."/>
        </authorList>
    </citation>
    <scope>NUCLEOTIDE SEQUENCE [LARGE SCALE GENOMIC DNA]</scope>
    <source>
        <strain evidence="1">K833</strain>
    </source>
</reference>
<accession>A0A0J1E9A5</accession>
<dbReference type="EMBL" id="LECT01000046">
    <property type="protein sequence ID" value="KLU02079.1"/>
    <property type="molecule type" value="Genomic_DNA"/>
</dbReference>
<dbReference type="Proteomes" id="UP000036367">
    <property type="component" value="Unassembled WGS sequence"/>
</dbReference>
<comment type="caution">
    <text evidence="1">The sequence shown here is derived from an EMBL/GenBank/DDBJ whole genome shotgun (WGS) entry which is preliminary data.</text>
</comment>
<organism evidence="1 2">
    <name type="scientific">Rhodopirellula islandica</name>
    <dbReference type="NCBI Taxonomy" id="595434"/>
    <lineage>
        <taxon>Bacteria</taxon>
        <taxon>Pseudomonadati</taxon>
        <taxon>Planctomycetota</taxon>
        <taxon>Planctomycetia</taxon>
        <taxon>Pirellulales</taxon>
        <taxon>Pirellulaceae</taxon>
        <taxon>Rhodopirellula</taxon>
    </lineage>
</organism>
<protein>
    <submittedName>
        <fullName evidence="1">Uncharacterized protein</fullName>
    </submittedName>
</protein>
<gene>
    <name evidence="1" type="ORF">RISK_005905</name>
</gene>
<evidence type="ECO:0000313" key="1">
    <source>
        <dbReference type="EMBL" id="KLU02079.1"/>
    </source>
</evidence>
<evidence type="ECO:0000313" key="2">
    <source>
        <dbReference type="Proteomes" id="UP000036367"/>
    </source>
</evidence>
<proteinExistence type="predicted"/>
<sequence length="79" mass="8664">MGRLLPGRVIPGWVEPGREVPGRELLGSEMSGREMLGRETSGRDGRVPVLGKLGRLVLKFGLLVLGRLKLFPLTWGMLV</sequence>
<dbReference type="AlphaFoldDB" id="A0A0J1E9A5"/>
<dbReference type="STRING" id="595434.RISK_005905"/>
<keyword evidence="2" id="KW-1185">Reference proteome</keyword>